<feature type="coiled-coil region" evidence="1">
    <location>
        <begin position="30"/>
        <end position="76"/>
    </location>
</feature>
<evidence type="ECO:0000256" key="2">
    <source>
        <dbReference type="SAM" id="Phobius"/>
    </source>
</evidence>
<sequence>MGFFDVIMGLVGLGGLGIVSLAGVAFYGIRRDYDQEKEKLQLQKMMEERKLEEIRQENYLLENEDMRKELEEIRAERLAGRGGDGRKRWLIEETKSDRDK</sequence>
<keyword evidence="2" id="KW-0812">Transmembrane</keyword>
<protein>
    <submittedName>
        <fullName evidence="3">Uncharacterized protein</fullName>
    </submittedName>
</protein>
<keyword evidence="2" id="KW-0472">Membrane</keyword>
<keyword evidence="2" id="KW-1133">Transmembrane helix</keyword>
<name>A0ABV2ECN2_9STAP</name>
<feature type="transmembrane region" description="Helical" evidence="2">
    <location>
        <begin position="6"/>
        <end position="29"/>
    </location>
</feature>
<comment type="caution">
    <text evidence="3">The sequence shown here is derived from an EMBL/GenBank/DDBJ whole genome shotgun (WGS) entry which is preliminary data.</text>
</comment>
<evidence type="ECO:0000256" key="1">
    <source>
        <dbReference type="SAM" id="Coils"/>
    </source>
</evidence>
<keyword evidence="4" id="KW-1185">Reference proteome</keyword>
<evidence type="ECO:0000313" key="4">
    <source>
        <dbReference type="Proteomes" id="UP001549019"/>
    </source>
</evidence>
<organism evidence="3 4">
    <name type="scientific">Salinicoccus halitifaciens</name>
    <dbReference type="NCBI Taxonomy" id="1073415"/>
    <lineage>
        <taxon>Bacteria</taxon>
        <taxon>Bacillati</taxon>
        <taxon>Bacillota</taxon>
        <taxon>Bacilli</taxon>
        <taxon>Bacillales</taxon>
        <taxon>Staphylococcaceae</taxon>
        <taxon>Salinicoccus</taxon>
    </lineage>
</organism>
<keyword evidence="1" id="KW-0175">Coiled coil</keyword>
<dbReference type="RefSeq" id="WP_230822627.1">
    <property type="nucleotide sequence ID" value="NZ_JAJNCU010000008.1"/>
</dbReference>
<proteinExistence type="predicted"/>
<reference evidence="3 4" key="1">
    <citation type="submission" date="2024-05" db="EMBL/GenBank/DDBJ databases">
        <title>Genomic Encyclopedia of Type Strains, Phase IV (KMG-IV): sequencing the most valuable type-strain genomes for metagenomic binning, comparative biology and taxonomic classification.</title>
        <authorList>
            <person name="Goeker M."/>
        </authorList>
    </citation>
    <scope>NUCLEOTIDE SEQUENCE [LARGE SCALE GENOMIC DNA]</scope>
    <source>
        <strain evidence="3 4">DSM 25286</strain>
    </source>
</reference>
<gene>
    <name evidence="3" type="ORF">ABHD89_002191</name>
</gene>
<accession>A0ABV2ECN2</accession>
<evidence type="ECO:0000313" key="3">
    <source>
        <dbReference type="EMBL" id="MET3111775.1"/>
    </source>
</evidence>
<dbReference type="EMBL" id="JBDZDV010000006">
    <property type="protein sequence ID" value="MET3111775.1"/>
    <property type="molecule type" value="Genomic_DNA"/>
</dbReference>
<dbReference type="Proteomes" id="UP001549019">
    <property type="component" value="Unassembled WGS sequence"/>
</dbReference>